<dbReference type="PANTHER" id="PTHR48079:SF6">
    <property type="entry name" value="NAD(P)-BINDING DOMAIN-CONTAINING PROTEIN-RELATED"/>
    <property type="match status" value="1"/>
</dbReference>
<dbReference type="SUPFAM" id="SSF51735">
    <property type="entry name" value="NAD(P)-binding Rossmann-fold domains"/>
    <property type="match status" value="1"/>
</dbReference>
<reference evidence="2 3" key="1">
    <citation type="submission" date="2024-05" db="EMBL/GenBank/DDBJ databases">
        <authorList>
            <person name="Liu Q."/>
            <person name="Xin Y.-H."/>
        </authorList>
    </citation>
    <scope>NUCLEOTIDE SEQUENCE [LARGE SCALE GENOMIC DNA]</scope>
    <source>
        <strain evidence="2 3">CGMCC 1.10181</strain>
    </source>
</reference>
<dbReference type="Gene3D" id="3.40.50.720">
    <property type="entry name" value="NAD(P)-binding Rossmann-like Domain"/>
    <property type="match status" value="1"/>
</dbReference>
<dbReference type="InterPro" id="IPR051783">
    <property type="entry name" value="NAD(P)-dependent_oxidoreduct"/>
</dbReference>
<sequence length="317" mass="34687">METIMEKTALILGAAGGVGGETARALIAHGWNVRGLIRRPRSEPDGIEWVTGDALDREAVLGAAQGVSAIIHAVNPPGYRDWEKLVLPMLDNSIVAAEAVGARLVLPGTIYNYDPRHNPIVAETTAQRPDTRKGAIRVEMERRIEQACNRGMRALILRAGDYFGPRPGNGWLSQGMVTPGKPVRRIIYPGDKGAGHGWAYLPDVGETFARLLDRDATLPAFARYHFRGIWDGDGTVFVDAIRTATGKPGLKVHRLPWALLPLIAPFNPTLRELIEMRPYWRHPVALDNRALVAMLGEEPHTPLNKAMTETLGALGCI</sequence>
<proteinExistence type="predicted"/>
<gene>
    <name evidence="2" type="ORF">ABC974_10995</name>
</gene>
<feature type="domain" description="NAD-dependent epimerase/dehydratase" evidence="1">
    <location>
        <begin position="9"/>
        <end position="214"/>
    </location>
</feature>
<dbReference type="Pfam" id="PF01370">
    <property type="entry name" value="Epimerase"/>
    <property type="match status" value="1"/>
</dbReference>
<dbReference type="PANTHER" id="PTHR48079">
    <property type="entry name" value="PROTEIN YEEZ"/>
    <property type="match status" value="1"/>
</dbReference>
<evidence type="ECO:0000259" key="1">
    <source>
        <dbReference type="Pfam" id="PF01370"/>
    </source>
</evidence>
<dbReference type="Proteomes" id="UP001419910">
    <property type="component" value="Unassembled WGS sequence"/>
</dbReference>
<evidence type="ECO:0000313" key="2">
    <source>
        <dbReference type="EMBL" id="MEN2790154.1"/>
    </source>
</evidence>
<comment type="caution">
    <text evidence="2">The sequence shown here is derived from an EMBL/GenBank/DDBJ whole genome shotgun (WGS) entry which is preliminary data.</text>
</comment>
<name>A0ABU9Y2X4_9SPHN</name>
<dbReference type="InterPro" id="IPR036291">
    <property type="entry name" value="NAD(P)-bd_dom_sf"/>
</dbReference>
<accession>A0ABU9Y2X4</accession>
<organism evidence="2 3">
    <name type="scientific">Sphingomonas oligophenolica</name>
    <dbReference type="NCBI Taxonomy" id="301154"/>
    <lineage>
        <taxon>Bacteria</taxon>
        <taxon>Pseudomonadati</taxon>
        <taxon>Pseudomonadota</taxon>
        <taxon>Alphaproteobacteria</taxon>
        <taxon>Sphingomonadales</taxon>
        <taxon>Sphingomonadaceae</taxon>
        <taxon>Sphingomonas</taxon>
    </lineage>
</organism>
<dbReference type="RefSeq" id="WP_343888655.1">
    <property type="nucleotide sequence ID" value="NZ_BAAAEH010000010.1"/>
</dbReference>
<protein>
    <submittedName>
        <fullName evidence="2">NAD-dependent epimerase/dehydratase family protein</fullName>
    </submittedName>
</protein>
<keyword evidence="3" id="KW-1185">Reference proteome</keyword>
<dbReference type="EMBL" id="JBDIME010000007">
    <property type="protein sequence ID" value="MEN2790154.1"/>
    <property type="molecule type" value="Genomic_DNA"/>
</dbReference>
<evidence type="ECO:0000313" key="3">
    <source>
        <dbReference type="Proteomes" id="UP001419910"/>
    </source>
</evidence>
<dbReference type="InterPro" id="IPR001509">
    <property type="entry name" value="Epimerase_deHydtase"/>
</dbReference>